<keyword evidence="3" id="KW-1185">Reference proteome</keyword>
<name>A0ABR6BDY7_9PSEU</name>
<reference evidence="2 3" key="1">
    <citation type="submission" date="2020-08" db="EMBL/GenBank/DDBJ databases">
        <title>Genomic Encyclopedia of Archaeal and Bacterial Type Strains, Phase II (KMG-II): from individual species to whole genera.</title>
        <authorList>
            <person name="Goeker M."/>
        </authorList>
    </citation>
    <scope>NUCLEOTIDE SEQUENCE [LARGE SCALE GENOMIC DNA]</scope>
    <source>
        <strain evidence="2 3">DSM 43850</strain>
    </source>
</reference>
<feature type="transmembrane region" description="Helical" evidence="1">
    <location>
        <begin position="25"/>
        <end position="46"/>
    </location>
</feature>
<keyword evidence="1" id="KW-0472">Membrane</keyword>
<sequence>MNEYPDLPKAPPIVDPTPPRRRPTALLLVGALVLVAAGVLAVAQWLPSVRADAVGDCYRGDVEQVDSVARIDCGPEAKYKVVGIEKDQSKLGLQLGTACEQSPTADATFWSGREGGTGTVLCLEDLKNPGKRMPAVGECVKGKATQGTDLAKVACGAEADYKVVGIEDAGIVSGLSARCTKFPTSAASAVWTRQNKGLSRDKVLCLEDAKHPGSRNPGVGQCVRVGAEDKMEVVDCASGADAKVVGKIDDTTEIDLLTKRVSEVCKQWPEADRFGFVGFQGSLKGSTLCMATLKR</sequence>
<keyword evidence="1" id="KW-0812">Transmembrane</keyword>
<dbReference type="EMBL" id="JACJID010000002">
    <property type="protein sequence ID" value="MBA8925093.1"/>
    <property type="molecule type" value="Genomic_DNA"/>
</dbReference>
<dbReference type="Proteomes" id="UP000517916">
    <property type="component" value="Unassembled WGS sequence"/>
</dbReference>
<accession>A0ABR6BDY7</accession>
<keyword evidence="1" id="KW-1133">Transmembrane helix</keyword>
<evidence type="ECO:0008006" key="4">
    <source>
        <dbReference type="Google" id="ProtNLM"/>
    </source>
</evidence>
<comment type="caution">
    <text evidence="2">The sequence shown here is derived from an EMBL/GenBank/DDBJ whole genome shotgun (WGS) entry which is preliminary data.</text>
</comment>
<organism evidence="2 3">
    <name type="scientific">Kutzneria viridogrisea</name>
    <dbReference type="NCBI Taxonomy" id="47990"/>
    <lineage>
        <taxon>Bacteria</taxon>
        <taxon>Bacillati</taxon>
        <taxon>Actinomycetota</taxon>
        <taxon>Actinomycetes</taxon>
        <taxon>Pseudonocardiales</taxon>
        <taxon>Pseudonocardiaceae</taxon>
        <taxon>Kutzneria</taxon>
    </lineage>
</organism>
<dbReference type="RefSeq" id="WP_025359796.1">
    <property type="nucleotide sequence ID" value="NZ_BAAABQ010000096.1"/>
</dbReference>
<gene>
    <name evidence="2" type="ORF">BC739_002292</name>
</gene>
<proteinExistence type="predicted"/>
<protein>
    <recommendedName>
        <fullName evidence="4">Regulator of septum formation</fullName>
    </recommendedName>
</protein>
<evidence type="ECO:0000313" key="3">
    <source>
        <dbReference type="Proteomes" id="UP000517916"/>
    </source>
</evidence>
<evidence type="ECO:0000256" key="1">
    <source>
        <dbReference type="SAM" id="Phobius"/>
    </source>
</evidence>
<evidence type="ECO:0000313" key="2">
    <source>
        <dbReference type="EMBL" id="MBA8925093.1"/>
    </source>
</evidence>